<organism evidence="7 8">
    <name type="scientific">Aestuariivirga litoralis</name>
    <dbReference type="NCBI Taxonomy" id="2650924"/>
    <lineage>
        <taxon>Bacteria</taxon>
        <taxon>Pseudomonadati</taxon>
        <taxon>Pseudomonadota</taxon>
        <taxon>Alphaproteobacteria</taxon>
        <taxon>Hyphomicrobiales</taxon>
        <taxon>Aestuariivirgaceae</taxon>
        <taxon>Aestuariivirga</taxon>
    </lineage>
</organism>
<accession>A0A2W2BJR2</accession>
<comment type="caution">
    <text evidence="7">The sequence shown here is derived from an EMBL/GenBank/DDBJ whole genome shotgun (WGS) entry which is preliminary data.</text>
</comment>
<evidence type="ECO:0000259" key="6">
    <source>
        <dbReference type="SMART" id="SM00644"/>
    </source>
</evidence>
<dbReference type="Gene3D" id="3.40.80.10">
    <property type="entry name" value="Peptidoglycan recognition protein-like"/>
    <property type="match status" value="1"/>
</dbReference>
<dbReference type="InterPro" id="IPR036365">
    <property type="entry name" value="PGBD-like_sf"/>
</dbReference>
<proteinExistence type="inferred from homology"/>
<dbReference type="SUPFAM" id="SSF55846">
    <property type="entry name" value="N-acetylmuramoyl-L-alanine amidase-like"/>
    <property type="match status" value="1"/>
</dbReference>
<dbReference type="Proteomes" id="UP000248795">
    <property type="component" value="Unassembled WGS sequence"/>
</dbReference>
<dbReference type="GO" id="GO:0019867">
    <property type="term" value="C:outer membrane"/>
    <property type="evidence" value="ECO:0007669"/>
    <property type="project" value="TreeGrafter"/>
</dbReference>
<dbReference type="EC" id="3.5.1.28" evidence="3"/>
<dbReference type="GO" id="GO:0008745">
    <property type="term" value="F:N-acetylmuramoyl-L-alanine amidase activity"/>
    <property type="evidence" value="ECO:0007669"/>
    <property type="project" value="UniProtKB-EC"/>
</dbReference>
<evidence type="ECO:0000256" key="3">
    <source>
        <dbReference type="ARBA" id="ARBA00011901"/>
    </source>
</evidence>
<dbReference type="PANTHER" id="PTHR30417">
    <property type="entry name" value="N-ACETYLMURAMOYL-L-ALANINE AMIDASE AMID"/>
    <property type="match status" value="1"/>
</dbReference>
<dbReference type="GO" id="GO:0071555">
    <property type="term" value="P:cell wall organization"/>
    <property type="evidence" value="ECO:0007669"/>
    <property type="project" value="UniProtKB-KW"/>
</dbReference>
<dbReference type="InterPro" id="IPR036505">
    <property type="entry name" value="Amidase/PGRP_sf"/>
</dbReference>
<dbReference type="Pfam" id="PF01510">
    <property type="entry name" value="Amidase_2"/>
    <property type="match status" value="1"/>
</dbReference>
<comment type="similarity">
    <text evidence="2">Belongs to the N-acetylmuramoyl-L-alanine amidase 2 family.</text>
</comment>
<sequence length="216" mass="23195">MLLLHYTGMNSAAAACDLLCSAQSGVSCHYLVDEDGGITQMVGEEARAWHAGASVWQGETDTNSRSIGIEIHNPGHGIGYRRFPAAQMQAVVALCQDILSRHDIAPRNVLAHSDVAPGRKIDPGELFDWPLLHAAGVGHWVPPAEADGRLLAGADLVRFQHLLRNYGYGIEATGEADEATRKVTDAFQRHFRPGLVNGVPDLSCLRTAERLVAAAA</sequence>
<keyword evidence="8" id="KW-1185">Reference proteome</keyword>
<dbReference type="SMART" id="SM00644">
    <property type="entry name" value="Ami_2"/>
    <property type="match status" value="1"/>
</dbReference>
<dbReference type="SUPFAM" id="SSF47090">
    <property type="entry name" value="PGBD-like"/>
    <property type="match status" value="1"/>
</dbReference>
<gene>
    <name evidence="7" type="ORF">DK847_15280</name>
</gene>
<dbReference type="InterPro" id="IPR002477">
    <property type="entry name" value="Peptidoglycan-bd-like"/>
</dbReference>
<evidence type="ECO:0000256" key="1">
    <source>
        <dbReference type="ARBA" id="ARBA00001561"/>
    </source>
</evidence>
<reference evidence="8" key="1">
    <citation type="submission" date="2018-06" db="EMBL/GenBank/DDBJ databases">
        <title>Aestuariibacter litoralis strain KCTC 52945T.</title>
        <authorList>
            <person name="Li X."/>
            <person name="Salam N."/>
            <person name="Li J.-L."/>
            <person name="Chen Y.-M."/>
            <person name="Yang Z.-W."/>
            <person name="Zhang L.-Y."/>
            <person name="Han M.-X."/>
            <person name="Xiao M."/>
            <person name="Li W.-J."/>
        </authorList>
    </citation>
    <scope>NUCLEOTIDE SEQUENCE [LARGE SCALE GENOMIC DNA]</scope>
    <source>
        <strain evidence="8">KCTC 52945</strain>
    </source>
</reference>
<comment type="catalytic activity">
    <reaction evidence="1">
        <text>Hydrolyzes the link between N-acetylmuramoyl residues and L-amino acid residues in certain cell-wall glycopeptides.</text>
        <dbReference type="EC" id="3.5.1.28"/>
    </reaction>
</comment>
<dbReference type="InterPro" id="IPR002502">
    <property type="entry name" value="Amidase_domain"/>
</dbReference>
<keyword evidence="4" id="KW-0378">Hydrolase</keyword>
<dbReference type="GO" id="GO:0009253">
    <property type="term" value="P:peptidoglycan catabolic process"/>
    <property type="evidence" value="ECO:0007669"/>
    <property type="project" value="InterPro"/>
</dbReference>
<dbReference type="EMBL" id="QKVK01000007">
    <property type="protein sequence ID" value="PZF76127.1"/>
    <property type="molecule type" value="Genomic_DNA"/>
</dbReference>
<dbReference type="Gene3D" id="1.10.101.10">
    <property type="entry name" value="PGBD-like superfamily/PGBD"/>
    <property type="match status" value="1"/>
</dbReference>
<dbReference type="InterPro" id="IPR051206">
    <property type="entry name" value="NAMLAA_amidase_2"/>
</dbReference>
<name>A0A2W2BJR2_9HYPH</name>
<feature type="domain" description="N-acetylmuramoyl-L-alanine amidase" evidence="6">
    <location>
        <begin position="1"/>
        <end position="124"/>
    </location>
</feature>
<evidence type="ECO:0000256" key="5">
    <source>
        <dbReference type="ARBA" id="ARBA00023316"/>
    </source>
</evidence>
<dbReference type="AlphaFoldDB" id="A0A2W2BJR2"/>
<dbReference type="InterPro" id="IPR036366">
    <property type="entry name" value="PGBDSf"/>
</dbReference>
<evidence type="ECO:0000256" key="4">
    <source>
        <dbReference type="ARBA" id="ARBA00022801"/>
    </source>
</evidence>
<keyword evidence="5" id="KW-0961">Cell wall biogenesis/degradation</keyword>
<evidence type="ECO:0000313" key="7">
    <source>
        <dbReference type="EMBL" id="PZF76127.1"/>
    </source>
</evidence>
<dbReference type="GO" id="GO:0009254">
    <property type="term" value="P:peptidoglycan turnover"/>
    <property type="evidence" value="ECO:0007669"/>
    <property type="project" value="TreeGrafter"/>
</dbReference>
<dbReference type="Pfam" id="PF01471">
    <property type="entry name" value="PG_binding_1"/>
    <property type="match status" value="1"/>
</dbReference>
<evidence type="ECO:0000256" key="2">
    <source>
        <dbReference type="ARBA" id="ARBA00007553"/>
    </source>
</evidence>
<protein>
    <recommendedName>
        <fullName evidence="3">N-acetylmuramoyl-L-alanine amidase</fullName>
        <ecNumber evidence="3">3.5.1.28</ecNumber>
    </recommendedName>
</protein>
<dbReference type="PANTHER" id="PTHR30417:SF1">
    <property type="entry name" value="N-ACETYLMURAMOYL-L-ALANINE AMIDASE AMID"/>
    <property type="match status" value="1"/>
</dbReference>
<dbReference type="CDD" id="cd06583">
    <property type="entry name" value="PGRP"/>
    <property type="match status" value="1"/>
</dbReference>
<evidence type="ECO:0000313" key="8">
    <source>
        <dbReference type="Proteomes" id="UP000248795"/>
    </source>
</evidence>